<organism evidence="2 3">
    <name type="scientific">Coemansia biformis</name>
    <dbReference type="NCBI Taxonomy" id="1286918"/>
    <lineage>
        <taxon>Eukaryota</taxon>
        <taxon>Fungi</taxon>
        <taxon>Fungi incertae sedis</taxon>
        <taxon>Zoopagomycota</taxon>
        <taxon>Kickxellomycotina</taxon>
        <taxon>Kickxellomycetes</taxon>
        <taxon>Kickxellales</taxon>
        <taxon>Kickxellaceae</taxon>
        <taxon>Coemansia</taxon>
    </lineage>
</organism>
<gene>
    <name evidence="2" type="ORF">LPJ61_000952</name>
</gene>
<feature type="compositionally biased region" description="Pro residues" evidence="1">
    <location>
        <begin position="558"/>
        <end position="568"/>
    </location>
</feature>
<sequence length="688" mass="72344">MARIDASATPRSHLPRPPLGFLKAASSGSSQPPRPSPTAAREPALLRDMGGPFAPGRIKSAVIVYSTRAGTTLAYIESMLTELSRRHPHRAWSYGVVLGENGGGMRGRVRVNGSPVDGSLLDQCCRDCELEISARFGPGAAAAHPGAGDADAMLVNVALRVFEKLNVTTVALAASHPGHTSEAPADADEHSTGGVPGATPPAGPQGAPWSVERLVMELHRPKVVVCGLEPLPAYLARLPEDWRKGLIYLTRHPVHIVSSAQPGAVRTQLHGLATVFGVAIECAPPLEDVPACVGLAPGIFGPEQGLFAALALAACQAWACQHGLPLPLAFDRAARAASTCAVHSPVRAPARQATNKSPQMEAGGPLHDAPQWMVHGLSAARCPGTFYTLPADDAGGAEWHYGWAETPSEYRRVGAWFGDACKENGASMRMLLIHLPQPVIARFRYLQEADGTWQSADYRELLLSLHHPLRSAPWTFCVFTADLCCESRGTECHVPSALPQYIPREFWADVAGLRADQIAIVPSLAGALQLIDARCRTHQPVPGDRPGPSQLSVDSPATPSPVASPPGAAPIDAALEPAAAPALRPIHLIWPSSSVSNLALPQSARSPRVFGKSAAAASTTSIDRLVEARGRTPGAFGSMSAASLPLRAHRTNAPLPALPAAAQPRPATAILVVGSRSFVQSALCAARR</sequence>
<dbReference type="EMBL" id="JANBOI010000062">
    <property type="protein sequence ID" value="KAJ1734677.1"/>
    <property type="molecule type" value="Genomic_DNA"/>
</dbReference>
<reference evidence="2" key="1">
    <citation type="submission" date="2022-07" db="EMBL/GenBank/DDBJ databases">
        <title>Phylogenomic reconstructions and comparative analyses of Kickxellomycotina fungi.</title>
        <authorList>
            <person name="Reynolds N.K."/>
            <person name="Stajich J.E."/>
            <person name="Barry K."/>
            <person name="Grigoriev I.V."/>
            <person name="Crous P."/>
            <person name="Smith M.E."/>
        </authorList>
    </citation>
    <scope>NUCLEOTIDE SEQUENCE</scope>
    <source>
        <strain evidence="2">BCRC 34381</strain>
    </source>
</reference>
<evidence type="ECO:0000313" key="3">
    <source>
        <dbReference type="Proteomes" id="UP001143981"/>
    </source>
</evidence>
<evidence type="ECO:0000256" key="1">
    <source>
        <dbReference type="SAM" id="MobiDB-lite"/>
    </source>
</evidence>
<comment type="caution">
    <text evidence="2">The sequence shown here is derived from an EMBL/GenBank/DDBJ whole genome shotgun (WGS) entry which is preliminary data.</text>
</comment>
<dbReference type="OrthoDB" id="5578490at2759"/>
<evidence type="ECO:0000313" key="2">
    <source>
        <dbReference type="EMBL" id="KAJ1734677.1"/>
    </source>
</evidence>
<protein>
    <submittedName>
        <fullName evidence="2">Uncharacterized protein</fullName>
    </submittedName>
</protein>
<keyword evidence="3" id="KW-1185">Reference proteome</keyword>
<dbReference type="AlphaFoldDB" id="A0A9W8CXR7"/>
<dbReference type="Proteomes" id="UP001143981">
    <property type="component" value="Unassembled WGS sequence"/>
</dbReference>
<proteinExistence type="predicted"/>
<accession>A0A9W8CXR7</accession>
<feature type="region of interest" description="Disordered" evidence="1">
    <location>
        <begin position="538"/>
        <end position="570"/>
    </location>
</feature>
<feature type="region of interest" description="Disordered" evidence="1">
    <location>
        <begin position="176"/>
        <end position="205"/>
    </location>
</feature>
<feature type="region of interest" description="Disordered" evidence="1">
    <location>
        <begin position="1"/>
        <end position="41"/>
    </location>
</feature>
<name>A0A9W8CXR7_9FUNG</name>